<dbReference type="EMBL" id="LAZR01066952">
    <property type="protein sequence ID" value="KKK52573.1"/>
    <property type="molecule type" value="Genomic_DNA"/>
</dbReference>
<feature type="non-terminal residue" evidence="1">
    <location>
        <position position="90"/>
    </location>
</feature>
<dbReference type="AlphaFoldDB" id="A0A0F8W7E1"/>
<proteinExistence type="predicted"/>
<comment type="caution">
    <text evidence="1">The sequence shown here is derived from an EMBL/GenBank/DDBJ whole genome shotgun (WGS) entry which is preliminary data.</text>
</comment>
<reference evidence="1" key="1">
    <citation type="journal article" date="2015" name="Nature">
        <title>Complex archaea that bridge the gap between prokaryotes and eukaryotes.</title>
        <authorList>
            <person name="Spang A."/>
            <person name="Saw J.H."/>
            <person name="Jorgensen S.L."/>
            <person name="Zaremba-Niedzwiedzka K."/>
            <person name="Martijn J."/>
            <person name="Lind A.E."/>
            <person name="van Eijk R."/>
            <person name="Schleper C."/>
            <person name="Guy L."/>
            <person name="Ettema T.J."/>
        </authorList>
    </citation>
    <scope>NUCLEOTIDE SEQUENCE</scope>
</reference>
<evidence type="ECO:0000313" key="1">
    <source>
        <dbReference type="EMBL" id="KKK52573.1"/>
    </source>
</evidence>
<organism evidence="1">
    <name type="scientific">marine sediment metagenome</name>
    <dbReference type="NCBI Taxonomy" id="412755"/>
    <lineage>
        <taxon>unclassified sequences</taxon>
        <taxon>metagenomes</taxon>
        <taxon>ecological metagenomes</taxon>
    </lineage>
</organism>
<gene>
    <name evidence="1" type="ORF">LCGC14_3103550</name>
</gene>
<protein>
    <submittedName>
        <fullName evidence="1">Uncharacterized protein</fullName>
    </submittedName>
</protein>
<sequence length="90" mass="9910">MTDLYPILMKNTEHISFGVNLTSIIVPRKGEVVKTKKLLVTYGGEEQEPIDCQSVTMTLEGDNIILDIVLVEKEQPQSSTPQVEAVVPAV</sequence>
<name>A0A0F8W7E1_9ZZZZ</name>
<accession>A0A0F8W7E1</accession>